<dbReference type="eggNOG" id="COG0654">
    <property type="taxonomic scope" value="Bacteria"/>
</dbReference>
<feature type="compositionally biased region" description="Polar residues" evidence="2">
    <location>
        <begin position="1"/>
        <end position="13"/>
    </location>
</feature>
<dbReference type="AlphaFoldDB" id="G2NTR5"/>
<evidence type="ECO:0000259" key="4">
    <source>
        <dbReference type="Pfam" id="PF01494"/>
    </source>
</evidence>
<feature type="region of interest" description="Disordered" evidence="2">
    <location>
        <begin position="1"/>
        <end position="21"/>
    </location>
</feature>
<dbReference type="PRINTS" id="PR00420">
    <property type="entry name" value="RNGMNOXGNASE"/>
</dbReference>
<dbReference type="InterPro" id="IPR036188">
    <property type="entry name" value="FAD/NAD-bd_sf"/>
</dbReference>
<dbReference type="PANTHER" id="PTHR43352:SF1">
    <property type="entry name" value="ANTHRANILATE--COA LIGASE"/>
    <property type="match status" value="1"/>
</dbReference>
<evidence type="ECO:0000313" key="5">
    <source>
        <dbReference type="EMBL" id="AEM83575.1"/>
    </source>
</evidence>
<dbReference type="SUPFAM" id="SSF51905">
    <property type="entry name" value="FAD/NAD(P)-binding domain"/>
    <property type="match status" value="1"/>
</dbReference>
<dbReference type="InterPro" id="IPR000873">
    <property type="entry name" value="AMP-dep_synth/lig_dom"/>
</dbReference>
<evidence type="ECO:0000256" key="2">
    <source>
        <dbReference type="SAM" id="MobiDB-lite"/>
    </source>
</evidence>
<keyword evidence="6" id="KW-1185">Reference proteome</keyword>
<dbReference type="Gene3D" id="3.40.50.980">
    <property type="match status" value="1"/>
</dbReference>
<dbReference type="SUPFAM" id="SSF56801">
    <property type="entry name" value="Acetyl-CoA synthetase-like"/>
    <property type="match status" value="1"/>
</dbReference>
<dbReference type="EMBL" id="CP002994">
    <property type="protein sequence ID" value="AEM83575.1"/>
    <property type="molecule type" value="Genomic_DNA"/>
</dbReference>
<feature type="domain" description="FAD-binding" evidence="4">
    <location>
        <begin position="297"/>
        <end position="407"/>
    </location>
</feature>
<dbReference type="GO" id="GO:0044550">
    <property type="term" value="P:secondary metabolite biosynthetic process"/>
    <property type="evidence" value="ECO:0007669"/>
    <property type="project" value="TreeGrafter"/>
</dbReference>
<organism evidence="5 6">
    <name type="scientific">Streptomyces violaceusniger (strain Tu 4113)</name>
    <dbReference type="NCBI Taxonomy" id="653045"/>
    <lineage>
        <taxon>Bacteria</taxon>
        <taxon>Bacillati</taxon>
        <taxon>Actinomycetota</taxon>
        <taxon>Actinomycetes</taxon>
        <taxon>Kitasatosporales</taxon>
        <taxon>Streptomycetaceae</taxon>
        <taxon>Streptomyces</taxon>
        <taxon>Streptomyces violaceusniger group</taxon>
    </lineage>
</organism>
<reference evidence="5" key="1">
    <citation type="submission" date="2011-08" db="EMBL/GenBank/DDBJ databases">
        <title>Complete sequence of chromosome of Streptomyces violaceusniger Tu 4113.</title>
        <authorList>
            <consortium name="US DOE Joint Genome Institute"/>
            <person name="Lucas S."/>
            <person name="Han J."/>
            <person name="Lapidus A."/>
            <person name="Cheng J.-F."/>
            <person name="Goodwin L."/>
            <person name="Pitluck S."/>
            <person name="Peters L."/>
            <person name="Ivanova N."/>
            <person name="Daligault H."/>
            <person name="Detter J.C."/>
            <person name="Han C."/>
            <person name="Tapia R."/>
            <person name="Land M."/>
            <person name="Hauser L."/>
            <person name="Kyrpides N."/>
            <person name="Ivanova N."/>
            <person name="Pagani I."/>
            <person name="Hagen A."/>
            <person name="Katz L."/>
            <person name="Fiedler H.-P."/>
            <person name="Keasling J."/>
            <person name="Fortman J."/>
            <person name="Woyke T."/>
        </authorList>
    </citation>
    <scope>NUCLEOTIDE SEQUENCE [LARGE SCALE GENOMIC DNA]</scope>
    <source>
        <strain evidence="5">Tu 4113</strain>
    </source>
</reference>
<keyword evidence="1 5" id="KW-0436">Ligase</keyword>
<dbReference type="GO" id="GO:0016878">
    <property type="term" value="F:acid-thiol ligase activity"/>
    <property type="evidence" value="ECO:0007669"/>
    <property type="project" value="TreeGrafter"/>
</dbReference>
<feature type="domain" description="AMP-dependent synthetase/ligase" evidence="3">
    <location>
        <begin position="44"/>
        <end position="291"/>
    </location>
</feature>
<accession>G2NTR5</accession>
<dbReference type="eggNOG" id="COG0365">
    <property type="taxonomic scope" value="Bacteria"/>
</dbReference>
<dbReference type="Pfam" id="PF01494">
    <property type="entry name" value="FAD_binding_3"/>
    <property type="match status" value="1"/>
</dbReference>
<evidence type="ECO:0000256" key="1">
    <source>
        <dbReference type="ARBA" id="ARBA00022598"/>
    </source>
</evidence>
<dbReference type="Gene3D" id="3.50.50.60">
    <property type="entry name" value="FAD/NAD(P)-binding domain"/>
    <property type="match status" value="1"/>
</dbReference>
<proteinExistence type="predicted"/>
<dbReference type="InterPro" id="IPR002938">
    <property type="entry name" value="FAD-bd"/>
</dbReference>
<name>G2NTR5_STRV4</name>
<dbReference type="Gene3D" id="3.30.70.2450">
    <property type="match status" value="1"/>
</dbReference>
<dbReference type="Proteomes" id="UP000008703">
    <property type="component" value="Chromosome"/>
</dbReference>
<gene>
    <name evidence="5" type="ORF">Strvi_3914</name>
</gene>
<sequence>MTALSVPTVSTAAVSMPTPPMPTGPTVSANVAAHLAALADRRGWSGRAAFFEGHRVWTHGEVHDRAERAATVLAGRGVAAGDRVLLALPDGVMWVTAFLATARLGATAVLVNPALTADDHRFMAEDSRAALAVSGPDLQDHFEGVPWLGGDQLSALTGPPATPAPAAPAPAAEPVTAATPLYLQYTSRTTGRPKAVAHSHGDMAAYHDLVGQEVLDIGPADVSFSVSKLFYAYAYGLGNAFAFPLFSGSAAVLTADRPGPALIDGLVARHRVTLLYSVPSSYAALVDERGTGDLQCRADDPPESFGTEKAVRRWLPRLVGEDCAHRVLWVSRYHFLRKVAGSFADPSGRVLLAGEAAHLFPPFGARGMNSGIAGAVAAAEAVSAACSEPSRGPAAVAGYAAARRSAALHNSEAAGAALDHLRPRPWKRAAQRAAATLAPVVPRCGEWLERAPYGPRGGPARGY</sequence>
<dbReference type="KEGG" id="svl:Strvi_3914"/>
<dbReference type="Pfam" id="PF00501">
    <property type="entry name" value="AMP-binding"/>
    <property type="match status" value="1"/>
</dbReference>
<evidence type="ECO:0000259" key="3">
    <source>
        <dbReference type="Pfam" id="PF00501"/>
    </source>
</evidence>
<dbReference type="GO" id="GO:0071949">
    <property type="term" value="F:FAD binding"/>
    <property type="evidence" value="ECO:0007669"/>
    <property type="project" value="InterPro"/>
</dbReference>
<dbReference type="HOGENOM" id="CLU_590408_0_0_11"/>
<evidence type="ECO:0000313" key="6">
    <source>
        <dbReference type="Proteomes" id="UP000008703"/>
    </source>
</evidence>
<protein>
    <submittedName>
        <fullName evidence="5">AMP-dependent synthetase and ligase</fullName>
    </submittedName>
</protein>
<dbReference type="PANTHER" id="PTHR43352">
    <property type="entry name" value="ACETYL-COA SYNTHETASE"/>
    <property type="match status" value="1"/>
</dbReference>